<dbReference type="OrthoDB" id="2126698at2759"/>
<accession>A0A8K1CM49</accession>
<feature type="transmembrane region" description="Helical" evidence="4">
    <location>
        <begin position="439"/>
        <end position="458"/>
    </location>
</feature>
<feature type="transmembrane region" description="Helical" evidence="4">
    <location>
        <begin position="106"/>
        <end position="128"/>
    </location>
</feature>
<feature type="transmembrane region" description="Helical" evidence="4">
    <location>
        <begin position="183"/>
        <end position="203"/>
    </location>
</feature>
<keyword evidence="4" id="KW-0472">Membrane</keyword>
<dbReference type="NCBIfam" id="TIGR00797">
    <property type="entry name" value="matE"/>
    <property type="match status" value="1"/>
</dbReference>
<feature type="compositionally biased region" description="Basic and acidic residues" evidence="3">
    <location>
        <begin position="519"/>
        <end position="532"/>
    </location>
</feature>
<proteinExistence type="inferred from homology"/>
<evidence type="ECO:0000256" key="1">
    <source>
        <dbReference type="ARBA" id="ARBA00010199"/>
    </source>
</evidence>
<protein>
    <recommendedName>
        <fullName evidence="7">Multidrug and toxic compound extrusion protein</fullName>
    </recommendedName>
</protein>
<evidence type="ECO:0000256" key="2">
    <source>
        <dbReference type="ARBA" id="ARBA00022448"/>
    </source>
</evidence>
<feature type="transmembrane region" description="Helical" evidence="4">
    <location>
        <begin position="335"/>
        <end position="357"/>
    </location>
</feature>
<feature type="region of interest" description="Disordered" evidence="3">
    <location>
        <begin position="500"/>
        <end position="554"/>
    </location>
</feature>
<gene>
    <name evidence="5" type="ORF">Poli38472_009368</name>
</gene>
<dbReference type="Proteomes" id="UP000794436">
    <property type="component" value="Unassembled WGS sequence"/>
</dbReference>
<comment type="caution">
    <text evidence="5">The sequence shown here is derived from an EMBL/GenBank/DDBJ whole genome shotgun (WGS) entry which is preliminary data.</text>
</comment>
<keyword evidence="2" id="KW-0813">Transport</keyword>
<dbReference type="EMBL" id="SPLM01000038">
    <property type="protein sequence ID" value="TMW65201.1"/>
    <property type="molecule type" value="Genomic_DNA"/>
</dbReference>
<dbReference type="InterPro" id="IPR050222">
    <property type="entry name" value="MATE_MdtK"/>
</dbReference>
<reference evidence="5" key="1">
    <citation type="submission" date="2019-03" db="EMBL/GenBank/DDBJ databases">
        <title>Long read genome sequence of the mycoparasitic Pythium oligandrum ATCC 38472 isolated from sugarbeet rhizosphere.</title>
        <authorList>
            <person name="Gaulin E."/>
        </authorList>
    </citation>
    <scope>NUCLEOTIDE SEQUENCE</scope>
    <source>
        <strain evidence="5">ATCC 38472_TT</strain>
    </source>
</reference>
<feature type="transmembrane region" description="Helical" evidence="4">
    <location>
        <begin position="414"/>
        <end position="433"/>
    </location>
</feature>
<name>A0A8K1CM49_PYTOL</name>
<feature type="transmembrane region" description="Helical" evidence="4">
    <location>
        <begin position="256"/>
        <end position="285"/>
    </location>
</feature>
<keyword evidence="6" id="KW-1185">Reference proteome</keyword>
<dbReference type="AlphaFoldDB" id="A0A8K1CM49"/>
<dbReference type="PANTHER" id="PTHR43298">
    <property type="entry name" value="MULTIDRUG RESISTANCE PROTEIN NORM-RELATED"/>
    <property type="match status" value="1"/>
</dbReference>
<dbReference type="GO" id="GO:0015297">
    <property type="term" value="F:antiporter activity"/>
    <property type="evidence" value="ECO:0007669"/>
    <property type="project" value="InterPro"/>
</dbReference>
<keyword evidence="4" id="KW-0812">Transmembrane</keyword>
<evidence type="ECO:0000313" key="6">
    <source>
        <dbReference type="Proteomes" id="UP000794436"/>
    </source>
</evidence>
<keyword evidence="4" id="KW-1133">Transmembrane helix</keyword>
<evidence type="ECO:0000256" key="3">
    <source>
        <dbReference type="SAM" id="MobiDB-lite"/>
    </source>
</evidence>
<evidence type="ECO:0008006" key="7">
    <source>
        <dbReference type="Google" id="ProtNLM"/>
    </source>
</evidence>
<dbReference type="GO" id="GO:0042910">
    <property type="term" value="F:xenobiotic transmembrane transporter activity"/>
    <property type="evidence" value="ECO:0007669"/>
    <property type="project" value="InterPro"/>
</dbReference>
<feature type="transmembrane region" description="Helical" evidence="4">
    <location>
        <begin position="377"/>
        <end position="402"/>
    </location>
</feature>
<dbReference type="InterPro" id="IPR002528">
    <property type="entry name" value="MATE_fam"/>
</dbReference>
<feature type="transmembrane region" description="Helical" evidence="4">
    <location>
        <begin position="80"/>
        <end position="99"/>
    </location>
</feature>
<feature type="transmembrane region" description="Helical" evidence="4">
    <location>
        <begin position="215"/>
        <end position="235"/>
    </location>
</feature>
<sequence length="554" mass="59989">MAVQERAPLLVKDTKFYAPEPPVDVKSEFWQLVSMALQVSLSTFARIALISIDSAFLGHLGTSALAAASLASIWTSVPLMGVWAGASALITLCGQAWGAKNGELAGIWLQMGLVITSILMVPVFIWYWCVGVVLESSTDDHEVVELGIRFARILSFSIWPSLVYACVRLYFQSMGIMAPTTVVGSLSIGVAVAANYVLIYGAFGWGGMGFDGSPLATVIASWFQPIALISYAVVYKKMHLQAWGGWNFKAFTPERIKTFLSIAGPVASNSLVSNLASSAMSLIAAKLGSDVIAANAVISGLWGLLWALFWGFGCATQVRVANHLGANRPLAAQKLGLLGFGCTIVCVILLAIGASILRHRLFYLYTTDDDLLNLCMLVQPIFICGFMIESIEILTSSILTAMGEVKITAWTSSLSTWFIELPFAYIGGVVLGYGFPMLWYAICVMEIVKLSVYVYTLSKIDWSAMARRAVETMEATGENEEDVLEESMNVAISEAGNTPTGLARAMRSPATTPLLTPTSRRERWDRDTDGLVHRRGSASFASPSEKRSNSFHAV</sequence>
<feature type="transmembrane region" description="Helical" evidence="4">
    <location>
        <begin position="56"/>
        <end position="74"/>
    </location>
</feature>
<organism evidence="5 6">
    <name type="scientific">Pythium oligandrum</name>
    <name type="common">Mycoparasitic fungus</name>
    <dbReference type="NCBI Taxonomy" id="41045"/>
    <lineage>
        <taxon>Eukaryota</taxon>
        <taxon>Sar</taxon>
        <taxon>Stramenopiles</taxon>
        <taxon>Oomycota</taxon>
        <taxon>Peronosporomycetes</taxon>
        <taxon>Pythiales</taxon>
        <taxon>Pythiaceae</taxon>
        <taxon>Pythium</taxon>
    </lineage>
</organism>
<dbReference type="PANTHER" id="PTHR43298:SF2">
    <property type="entry name" value="FMN_FAD EXPORTER YEEO-RELATED"/>
    <property type="match status" value="1"/>
</dbReference>
<feature type="transmembrane region" description="Helical" evidence="4">
    <location>
        <begin position="148"/>
        <end position="171"/>
    </location>
</feature>
<comment type="similarity">
    <text evidence="1">Belongs to the multi antimicrobial extrusion (MATE) (TC 2.A.66.1) family.</text>
</comment>
<dbReference type="Pfam" id="PF01554">
    <property type="entry name" value="MatE"/>
    <property type="match status" value="2"/>
</dbReference>
<feature type="transmembrane region" description="Helical" evidence="4">
    <location>
        <begin position="291"/>
        <end position="314"/>
    </location>
</feature>
<dbReference type="GO" id="GO:0005886">
    <property type="term" value="C:plasma membrane"/>
    <property type="evidence" value="ECO:0007669"/>
    <property type="project" value="TreeGrafter"/>
</dbReference>
<evidence type="ECO:0000256" key="4">
    <source>
        <dbReference type="SAM" id="Phobius"/>
    </source>
</evidence>
<evidence type="ECO:0000313" key="5">
    <source>
        <dbReference type="EMBL" id="TMW65201.1"/>
    </source>
</evidence>